<evidence type="ECO:0000313" key="9">
    <source>
        <dbReference type="Proteomes" id="UP000572635"/>
    </source>
</evidence>
<dbReference type="PIRSF" id="PIRSF006060">
    <property type="entry name" value="AA_transporter"/>
    <property type="match status" value="1"/>
</dbReference>
<dbReference type="AlphaFoldDB" id="A0A7W8QM09"/>
<dbReference type="Pfam" id="PF00324">
    <property type="entry name" value="AA_permease"/>
    <property type="match status" value="1"/>
</dbReference>
<evidence type="ECO:0000256" key="4">
    <source>
        <dbReference type="ARBA" id="ARBA00023136"/>
    </source>
</evidence>
<feature type="transmembrane region" description="Helical" evidence="6">
    <location>
        <begin position="407"/>
        <end position="424"/>
    </location>
</feature>
<accession>A0A7W8QM09</accession>
<dbReference type="EMBL" id="JACHDB010000001">
    <property type="protein sequence ID" value="MBB5432258.1"/>
    <property type="molecule type" value="Genomic_DNA"/>
</dbReference>
<feature type="compositionally biased region" description="Basic and acidic residues" evidence="5">
    <location>
        <begin position="445"/>
        <end position="462"/>
    </location>
</feature>
<dbReference type="InterPro" id="IPR004841">
    <property type="entry name" value="AA-permease/SLC12A_dom"/>
</dbReference>
<dbReference type="InterPro" id="IPR050367">
    <property type="entry name" value="APC_superfamily"/>
</dbReference>
<evidence type="ECO:0000256" key="1">
    <source>
        <dbReference type="ARBA" id="ARBA00004141"/>
    </source>
</evidence>
<feature type="transmembrane region" description="Helical" evidence="6">
    <location>
        <begin position="227"/>
        <end position="246"/>
    </location>
</feature>
<dbReference type="GO" id="GO:0016020">
    <property type="term" value="C:membrane"/>
    <property type="evidence" value="ECO:0007669"/>
    <property type="project" value="UniProtKB-SubCell"/>
</dbReference>
<protein>
    <submittedName>
        <fullName evidence="8">Amino acid transporter</fullName>
    </submittedName>
</protein>
<feature type="transmembrane region" description="Helical" evidence="6">
    <location>
        <begin position="12"/>
        <end position="37"/>
    </location>
</feature>
<dbReference type="Gene3D" id="1.20.1740.10">
    <property type="entry name" value="Amino acid/polyamine transporter I"/>
    <property type="match status" value="1"/>
</dbReference>
<evidence type="ECO:0000313" key="8">
    <source>
        <dbReference type="EMBL" id="MBB5432258.1"/>
    </source>
</evidence>
<proteinExistence type="predicted"/>
<feature type="transmembrane region" description="Helical" evidence="6">
    <location>
        <begin position="152"/>
        <end position="173"/>
    </location>
</feature>
<feature type="domain" description="Amino acid permease/ SLC12A" evidence="7">
    <location>
        <begin position="16"/>
        <end position="375"/>
    </location>
</feature>
<dbReference type="RefSeq" id="WP_184391848.1">
    <property type="nucleotide sequence ID" value="NZ_BAAAJD010000069.1"/>
</dbReference>
<evidence type="ECO:0000256" key="5">
    <source>
        <dbReference type="SAM" id="MobiDB-lite"/>
    </source>
</evidence>
<dbReference type="PANTHER" id="PTHR42770:SF8">
    <property type="entry name" value="PUTRESCINE IMPORTER PUUP"/>
    <property type="match status" value="1"/>
</dbReference>
<organism evidence="8 9">
    <name type="scientific">Nocardiopsis composta</name>
    <dbReference type="NCBI Taxonomy" id="157465"/>
    <lineage>
        <taxon>Bacteria</taxon>
        <taxon>Bacillati</taxon>
        <taxon>Actinomycetota</taxon>
        <taxon>Actinomycetes</taxon>
        <taxon>Streptosporangiales</taxon>
        <taxon>Nocardiopsidaceae</taxon>
        <taxon>Nocardiopsis</taxon>
    </lineage>
</organism>
<feature type="transmembrane region" description="Helical" evidence="6">
    <location>
        <begin position="266"/>
        <end position="285"/>
    </location>
</feature>
<feature type="transmembrane region" description="Helical" evidence="6">
    <location>
        <begin position="328"/>
        <end position="345"/>
    </location>
</feature>
<feature type="transmembrane region" description="Helical" evidence="6">
    <location>
        <begin position="193"/>
        <end position="215"/>
    </location>
</feature>
<dbReference type="PANTHER" id="PTHR42770">
    <property type="entry name" value="AMINO ACID TRANSPORTER-RELATED"/>
    <property type="match status" value="1"/>
</dbReference>
<name>A0A7W8QM09_9ACTN</name>
<feature type="transmembrane region" description="Helical" evidence="6">
    <location>
        <begin position="383"/>
        <end position="401"/>
    </location>
</feature>
<evidence type="ECO:0000256" key="6">
    <source>
        <dbReference type="SAM" id="Phobius"/>
    </source>
</evidence>
<dbReference type="GO" id="GO:0055085">
    <property type="term" value="P:transmembrane transport"/>
    <property type="evidence" value="ECO:0007669"/>
    <property type="project" value="InterPro"/>
</dbReference>
<feature type="transmembrane region" description="Helical" evidence="6">
    <location>
        <begin position="43"/>
        <end position="63"/>
    </location>
</feature>
<feature type="transmembrane region" description="Helical" evidence="6">
    <location>
        <begin position="351"/>
        <end position="371"/>
    </location>
</feature>
<feature type="region of interest" description="Disordered" evidence="5">
    <location>
        <begin position="437"/>
        <end position="462"/>
    </location>
</feature>
<keyword evidence="2 6" id="KW-0812">Transmembrane</keyword>
<keyword evidence="3 6" id="KW-1133">Transmembrane helix</keyword>
<reference evidence="8 9" key="1">
    <citation type="submission" date="2020-08" db="EMBL/GenBank/DDBJ databases">
        <title>Sequencing the genomes of 1000 actinobacteria strains.</title>
        <authorList>
            <person name="Klenk H.-P."/>
        </authorList>
    </citation>
    <scope>NUCLEOTIDE SEQUENCE [LARGE SCALE GENOMIC DNA]</scope>
    <source>
        <strain evidence="8 9">DSM 44551</strain>
    </source>
</reference>
<feature type="transmembrane region" description="Helical" evidence="6">
    <location>
        <begin position="97"/>
        <end position="116"/>
    </location>
</feature>
<keyword evidence="4 6" id="KW-0472">Membrane</keyword>
<evidence type="ECO:0000259" key="7">
    <source>
        <dbReference type="Pfam" id="PF00324"/>
    </source>
</evidence>
<evidence type="ECO:0000256" key="2">
    <source>
        <dbReference type="ARBA" id="ARBA00022692"/>
    </source>
</evidence>
<comment type="caution">
    <text evidence="8">The sequence shown here is derived from an EMBL/GenBank/DDBJ whole genome shotgun (WGS) entry which is preliminary data.</text>
</comment>
<gene>
    <name evidence="8" type="ORF">HDA36_002342</name>
</gene>
<dbReference type="Proteomes" id="UP000572635">
    <property type="component" value="Unassembled WGS sequence"/>
</dbReference>
<evidence type="ECO:0000256" key="3">
    <source>
        <dbReference type="ARBA" id="ARBA00022989"/>
    </source>
</evidence>
<feature type="transmembrane region" description="Helical" evidence="6">
    <location>
        <begin position="122"/>
        <end position="140"/>
    </location>
</feature>
<keyword evidence="9" id="KW-1185">Reference proteome</keyword>
<comment type="subcellular location">
    <subcellularLocation>
        <location evidence="1">Membrane</location>
        <topology evidence="1">Multi-pass membrane protein</topology>
    </subcellularLocation>
</comment>
<sequence>MPEARTELKRVLGLPHLVLFGLSYLVPTTILTIYGVATAISGGRLPTAVLVALAAMLFTAYSYGRMSRVHTSTGSAYVYAQRSIGPRSGFMVGWTMMLDYLFLPLINYVTIGIYLSAQFPAVPAWAWVALFLTAITLLNVRGIKVVASVNTFIVGAQALFMALFFALSLRHLLGQGDIHPLAPFIGTGLEVLPVIAAAAILTESFLGFDAVTTLAEESKNPRRDVPRAIMLVTLLGGLIFLAAAWFGHMILPGHGFADPDAAALDLMGVLGGSVLTALLTTALIIGSCGSALSSQASVARVLYAMGRDGALPRRVFGRLNPRFRTPDLNILLAGVVALGALFLDMETVASFISFGALFAFSAVNLSVIAHFLVRERLRSAADLLRYGLLPGVGLAFTLYLWTNLSGLAFAVGGVWIALGVIQLARITGGFRRRPPVLDFSEKEEDPGAERDGAPAARDTERG</sequence>